<dbReference type="GO" id="GO:0044732">
    <property type="term" value="C:mitotic spindle pole body"/>
    <property type="evidence" value="ECO:0007669"/>
    <property type="project" value="TreeGrafter"/>
</dbReference>
<dbReference type="Gene3D" id="1.20.120.1900">
    <property type="entry name" value="Gamma-tubulin complex, C-terminal domain"/>
    <property type="match status" value="1"/>
</dbReference>
<dbReference type="GO" id="GO:0051011">
    <property type="term" value="F:microtubule minus-end binding"/>
    <property type="evidence" value="ECO:0007669"/>
    <property type="project" value="TreeGrafter"/>
</dbReference>
<comment type="caution">
    <text evidence="10">The sequence shown here is derived from an EMBL/GenBank/DDBJ whole genome shotgun (WGS) entry which is preliminary data.</text>
</comment>
<dbReference type="Proteomes" id="UP000224634">
    <property type="component" value="Unassembled WGS sequence"/>
</dbReference>
<feature type="region of interest" description="Disordered" evidence="7">
    <location>
        <begin position="734"/>
        <end position="785"/>
    </location>
</feature>
<evidence type="ECO:0000256" key="1">
    <source>
        <dbReference type="ARBA" id="ARBA00004267"/>
    </source>
</evidence>
<accession>A0A2B7XR84</accession>
<dbReference type="Pfam" id="PF04130">
    <property type="entry name" value="GCP_C_terminal"/>
    <property type="match status" value="1"/>
</dbReference>
<dbReference type="GO" id="GO:0000922">
    <property type="term" value="C:spindle pole"/>
    <property type="evidence" value="ECO:0007669"/>
    <property type="project" value="InterPro"/>
</dbReference>
<feature type="compositionally biased region" description="Low complexity" evidence="7">
    <location>
        <begin position="740"/>
        <end position="749"/>
    </location>
</feature>
<evidence type="ECO:0000256" key="7">
    <source>
        <dbReference type="SAM" id="MobiDB-lite"/>
    </source>
</evidence>
<feature type="region of interest" description="Disordered" evidence="7">
    <location>
        <begin position="506"/>
        <end position="525"/>
    </location>
</feature>
<dbReference type="GO" id="GO:0031122">
    <property type="term" value="P:cytoplasmic microtubule organization"/>
    <property type="evidence" value="ECO:0007669"/>
    <property type="project" value="TreeGrafter"/>
</dbReference>
<proteinExistence type="inferred from homology"/>
<evidence type="ECO:0000313" key="10">
    <source>
        <dbReference type="EMBL" id="PGH11736.1"/>
    </source>
</evidence>
<sequence length="822" mass="91442">MLHELLLALSGQPSPLFEPPAPEGGRSKDHFPLLSPPEKALLEPLAHLSRLHTSLRSHTTRISSTHPSTIARAVSTAIFVEHLGKFQAKILEVEQAILSKDASYVGGYGIVPLSTVVGEFAPWVRRLEWLWEIARFTLPEDGDEPVGKGACTGASLIDYLRKESHTGYLDLEAMALELVKVAETAWVRQLSMWLLYGQLPSFGRDDFFIRETTSSSYGNQKSAIDFTIDPDLLPNFVSPTTASSILFVGKSLNHIKSRGTSLRGDRSDISISRLTLNGSYLGQLSALSSPISSMSLTTAISEIRVSLSLTALAQLLPLPKILEILSLLHSFFLLGRGEFAMSLVSFADERGLGRHRRPDLAMSRKGKGNLLDGLSVKEGEVTAVLAKTWAELYSLQNEEDPVDDELELARELLRLTIKETPDQQGAKSTKRENQPSPTSIAEMADTFFDDLLFATPTTLALDVRPPLDLFLAQSDLLMYSRIHAYLLGIRRAQIHLNNLWRHSSLRRSHPSPWGPPLSSSPVGQERLRLVRERERSRSASMRAIWATASAALFVLSELTAYFQGEVINGSWLHFKEWLDVSRPISSGGSRPVTASSFSTRLRGLSHLERADLENEPQYSNQHDPEAVTSAHRAYLTSIIYSLFLPDADFTQTLRTLLTQVDHFIALITRLEHVQRNLDLETDEGVVDALANYAQDEKKLLLELRNSRAEIEREIMELVTCLRRIDDNRLVEGKRPFDLRNNNNNNNNNGNGNGNGGSSNGSNNGHGNTVPGDRQHHHHHHTEIYEPWKPAGVDRLLMKLDFGGLTQKHDSLGGYDFGDGVHD</sequence>
<keyword evidence="3 6" id="KW-0963">Cytoplasm</keyword>
<dbReference type="PANTHER" id="PTHR19302">
    <property type="entry name" value="GAMMA TUBULIN COMPLEX PROTEIN"/>
    <property type="match status" value="1"/>
</dbReference>
<keyword evidence="4 6" id="KW-0493">Microtubule</keyword>
<feature type="domain" description="Gamma tubulin complex component protein N-terminal" evidence="9">
    <location>
        <begin position="2"/>
        <end position="268"/>
    </location>
</feature>
<keyword evidence="11" id="KW-1185">Reference proteome</keyword>
<dbReference type="InterPro" id="IPR042241">
    <property type="entry name" value="GCP_C_sf"/>
</dbReference>
<reference evidence="10 11" key="1">
    <citation type="submission" date="2017-10" db="EMBL/GenBank/DDBJ databases">
        <title>Comparative genomics in systemic dimorphic fungi from Ajellomycetaceae.</title>
        <authorList>
            <person name="Munoz J.F."/>
            <person name="Mcewen J.G."/>
            <person name="Clay O.K."/>
            <person name="Cuomo C.A."/>
        </authorList>
    </citation>
    <scope>NUCLEOTIDE SEQUENCE [LARGE SCALE GENOMIC DNA]</scope>
    <source>
        <strain evidence="10 11">UAMH7299</strain>
    </source>
</reference>
<feature type="region of interest" description="Disordered" evidence="7">
    <location>
        <begin position="419"/>
        <end position="438"/>
    </location>
</feature>
<dbReference type="GO" id="GO:0007020">
    <property type="term" value="P:microtubule nucleation"/>
    <property type="evidence" value="ECO:0007669"/>
    <property type="project" value="InterPro"/>
</dbReference>
<comment type="similarity">
    <text evidence="2 6">Belongs to the TUBGCP family.</text>
</comment>
<feature type="domain" description="Gamma tubulin complex component C-terminal" evidence="8">
    <location>
        <begin position="323"/>
        <end position="724"/>
    </location>
</feature>
<keyword evidence="5 6" id="KW-0206">Cytoskeleton</keyword>
<dbReference type="Pfam" id="PF17681">
    <property type="entry name" value="GCP_N_terminal"/>
    <property type="match status" value="1"/>
</dbReference>
<dbReference type="AlphaFoldDB" id="A0A2B7XR84"/>
<comment type="subcellular location">
    <subcellularLocation>
        <location evidence="1 6">Cytoplasm</location>
        <location evidence="1 6">Cytoskeleton</location>
        <location evidence="1 6">Microtubule organizing center</location>
    </subcellularLocation>
</comment>
<evidence type="ECO:0000259" key="9">
    <source>
        <dbReference type="Pfam" id="PF17681"/>
    </source>
</evidence>
<dbReference type="GO" id="GO:0051225">
    <property type="term" value="P:spindle assembly"/>
    <property type="evidence" value="ECO:0007669"/>
    <property type="project" value="TreeGrafter"/>
</dbReference>
<dbReference type="GO" id="GO:0005874">
    <property type="term" value="C:microtubule"/>
    <property type="evidence" value="ECO:0007669"/>
    <property type="project" value="UniProtKB-KW"/>
</dbReference>
<dbReference type="PANTHER" id="PTHR19302:SF27">
    <property type="entry name" value="GAMMA-TUBULIN COMPLEX COMPONENT 4"/>
    <property type="match status" value="1"/>
</dbReference>
<name>A0A2B7XR84_POLH7</name>
<protein>
    <recommendedName>
        <fullName evidence="6">Spindle pole body component</fullName>
    </recommendedName>
</protein>
<evidence type="ECO:0000259" key="8">
    <source>
        <dbReference type="Pfam" id="PF04130"/>
    </source>
</evidence>
<dbReference type="InterPro" id="IPR007259">
    <property type="entry name" value="GCP"/>
</dbReference>
<gene>
    <name evidence="10" type="ORF">AJ80_06997</name>
</gene>
<evidence type="ECO:0000313" key="11">
    <source>
        <dbReference type="Proteomes" id="UP000224634"/>
    </source>
</evidence>
<organism evidence="10 11">
    <name type="scientific">Polytolypa hystricis (strain UAMH7299)</name>
    <dbReference type="NCBI Taxonomy" id="1447883"/>
    <lineage>
        <taxon>Eukaryota</taxon>
        <taxon>Fungi</taxon>
        <taxon>Dikarya</taxon>
        <taxon>Ascomycota</taxon>
        <taxon>Pezizomycotina</taxon>
        <taxon>Eurotiomycetes</taxon>
        <taxon>Eurotiomycetidae</taxon>
        <taxon>Onygenales</taxon>
        <taxon>Onygenales incertae sedis</taxon>
        <taxon>Polytolypa</taxon>
    </lineage>
</organism>
<evidence type="ECO:0000256" key="4">
    <source>
        <dbReference type="ARBA" id="ARBA00022701"/>
    </source>
</evidence>
<dbReference type="GO" id="GO:0000278">
    <property type="term" value="P:mitotic cell cycle"/>
    <property type="evidence" value="ECO:0007669"/>
    <property type="project" value="TreeGrafter"/>
</dbReference>
<dbReference type="GO" id="GO:0043015">
    <property type="term" value="F:gamma-tubulin binding"/>
    <property type="evidence" value="ECO:0007669"/>
    <property type="project" value="InterPro"/>
</dbReference>
<evidence type="ECO:0000256" key="6">
    <source>
        <dbReference type="RuleBase" id="RU363050"/>
    </source>
</evidence>
<evidence type="ECO:0000256" key="5">
    <source>
        <dbReference type="ARBA" id="ARBA00023212"/>
    </source>
</evidence>
<evidence type="ECO:0000256" key="2">
    <source>
        <dbReference type="ARBA" id="ARBA00010337"/>
    </source>
</evidence>
<dbReference type="GO" id="GO:0000930">
    <property type="term" value="C:gamma-tubulin complex"/>
    <property type="evidence" value="ECO:0007669"/>
    <property type="project" value="TreeGrafter"/>
</dbReference>
<dbReference type="STRING" id="1447883.A0A2B7XR84"/>
<dbReference type="InterPro" id="IPR040457">
    <property type="entry name" value="GCP_C"/>
</dbReference>
<dbReference type="InterPro" id="IPR041470">
    <property type="entry name" value="GCP_N"/>
</dbReference>
<dbReference type="EMBL" id="PDNA01000128">
    <property type="protein sequence ID" value="PGH11736.1"/>
    <property type="molecule type" value="Genomic_DNA"/>
</dbReference>
<evidence type="ECO:0000256" key="3">
    <source>
        <dbReference type="ARBA" id="ARBA00022490"/>
    </source>
</evidence>
<dbReference type="GO" id="GO:0051321">
    <property type="term" value="P:meiotic cell cycle"/>
    <property type="evidence" value="ECO:0007669"/>
    <property type="project" value="TreeGrafter"/>
</dbReference>
<dbReference type="OrthoDB" id="78652at2759"/>